<sequence>MRATFSVFFLFEFIKCMKFFGLKSIRRAQLHFYQLTLQILSHSCVIQNECLPRSEYALFSDSL</sequence>
<comment type="caution">
    <text evidence="1">The sequence shown here is derived from an EMBL/GenBank/DDBJ whole genome shotgun (WGS) entry which is preliminary data.</text>
</comment>
<dbReference type="Proteomes" id="UP000004079">
    <property type="component" value="Unassembled WGS sequence"/>
</dbReference>
<proteinExistence type="predicted"/>
<dbReference type="AlphaFoldDB" id="D1QVZ1"/>
<dbReference type="HOGENOM" id="CLU_2882174_0_0_10"/>
<evidence type="ECO:0000313" key="2">
    <source>
        <dbReference type="Proteomes" id="UP000004079"/>
    </source>
</evidence>
<organism evidence="1 2">
    <name type="scientific">Segatella oris F0302</name>
    <dbReference type="NCBI Taxonomy" id="649760"/>
    <lineage>
        <taxon>Bacteria</taxon>
        <taxon>Pseudomonadati</taxon>
        <taxon>Bacteroidota</taxon>
        <taxon>Bacteroidia</taxon>
        <taxon>Bacteroidales</taxon>
        <taxon>Prevotellaceae</taxon>
        <taxon>Segatella</taxon>
    </lineage>
</organism>
<protein>
    <submittedName>
        <fullName evidence="1">Uncharacterized protein</fullName>
    </submittedName>
</protein>
<evidence type="ECO:0000313" key="1">
    <source>
        <dbReference type="EMBL" id="EFB30604.1"/>
    </source>
</evidence>
<reference evidence="1 2" key="1">
    <citation type="submission" date="2009-11" db="EMBL/GenBank/DDBJ databases">
        <authorList>
            <person name="Weinstock G."/>
            <person name="Sodergren E."/>
            <person name="Clifton S."/>
            <person name="Fulton L."/>
            <person name="Fulton B."/>
            <person name="Courtney L."/>
            <person name="Fronick C."/>
            <person name="Harrison M."/>
            <person name="Strong C."/>
            <person name="Farmer C."/>
            <person name="Delahaunty K."/>
            <person name="Markovic C."/>
            <person name="Hall O."/>
            <person name="Minx P."/>
            <person name="Tomlinson C."/>
            <person name="Mitreva M."/>
            <person name="Nelson J."/>
            <person name="Hou S."/>
            <person name="Wollam A."/>
            <person name="Pepin K.H."/>
            <person name="Johnson M."/>
            <person name="Bhonagiri V."/>
            <person name="Nash W.E."/>
            <person name="Warren W."/>
            <person name="Chinwalla A."/>
            <person name="Mardis E.R."/>
            <person name="Wilson R.K."/>
        </authorList>
    </citation>
    <scope>NUCLEOTIDE SEQUENCE [LARGE SCALE GENOMIC DNA]</scope>
    <source>
        <strain evidence="1 2">F0302</strain>
    </source>
</reference>
<gene>
    <name evidence="1" type="ORF">HMPREF0971_03184</name>
</gene>
<accession>D1QVZ1</accession>
<name>D1QVZ1_9BACT</name>
<dbReference type="EMBL" id="ACUZ02000058">
    <property type="protein sequence ID" value="EFB30604.1"/>
    <property type="molecule type" value="Genomic_DNA"/>
</dbReference>